<dbReference type="GO" id="GO:0070988">
    <property type="term" value="P:demethylation"/>
    <property type="evidence" value="ECO:0007669"/>
    <property type="project" value="InterPro"/>
</dbReference>
<dbReference type="SUPFAM" id="SSF51197">
    <property type="entry name" value="Clavaminate synthase-like"/>
    <property type="match status" value="1"/>
</dbReference>
<name>I1ZIC5_SCHMD</name>
<dbReference type="InterPro" id="IPR037151">
    <property type="entry name" value="AlkB-like_sf"/>
</dbReference>
<evidence type="ECO:0000313" key="4">
    <source>
        <dbReference type="EMBL" id="AFJ24779.1"/>
    </source>
</evidence>
<dbReference type="Gene3D" id="2.60.120.590">
    <property type="entry name" value="Alpha-ketoglutarate-dependent dioxygenase AlkB-like"/>
    <property type="match status" value="1"/>
</dbReference>
<feature type="domain" description="Fe2OG dioxygenase" evidence="3">
    <location>
        <begin position="137"/>
        <end position="260"/>
    </location>
</feature>
<dbReference type="InterPro" id="IPR005123">
    <property type="entry name" value="Oxoglu/Fe-dep_dioxygenase_dom"/>
</dbReference>
<keyword evidence="2" id="KW-0560">Oxidoreductase</keyword>
<organism evidence="4">
    <name type="scientific">Schmidtea mediterranea</name>
    <name type="common">Freshwater planarian flatworm</name>
    <dbReference type="NCBI Taxonomy" id="79327"/>
    <lineage>
        <taxon>Eukaryota</taxon>
        <taxon>Metazoa</taxon>
        <taxon>Spiralia</taxon>
        <taxon>Lophotrochozoa</taxon>
        <taxon>Platyhelminthes</taxon>
        <taxon>Rhabditophora</taxon>
        <taxon>Seriata</taxon>
        <taxon>Tricladida</taxon>
        <taxon>Continenticola</taxon>
        <taxon>Geoplanoidea</taxon>
        <taxon>Dugesiidae</taxon>
        <taxon>Schmidtea</taxon>
    </lineage>
</organism>
<keyword evidence="2" id="KW-0408">Iron</keyword>
<sequence length="287" mass="32693">MKLCTCKGIRTCSSCNPNKIKIENQNCIVCYFCPKISKIVKENCISDLKCEEFHKVNIELNGIILIENFLTEDDKNYLLGGICSNSWVDSQSGRRKQDFGPKVNFKKRKINLTKFQGLPEYIERFVNRFSDIPELKDFNPVELCNLEYNPTRGASIDPHFDDFWLWGERLVTINVQSSTYLTFTPGFPDMFDESSQAFFSSVCSENHENMGNNCAVSIKVPLPEGSLVIVSGDARHKWMHAVSAADVQSTRIASTLRELSMEFTENDRELSRKLIDLSLTFNGQPVN</sequence>
<reference evidence="4" key="1">
    <citation type="journal article" date="2012" name="Genes Dev.">
        <title>A molecular wound response program associated with regeneration initiation in planarians.</title>
        <authorList>
            <person name="Wenemoser D."/>
            <person name="Lapan S.W."/>
            <person name="Wilkinson A.W."/>
            <person name="Bell G.W."/>
            <person name="Reddien P.W."/>
        </authorList>
    </citation>
    <scope>NUCLEOTIDE SEQUENCE</scope>
</reference>
<dbReference type="GO" id="GO:0046872">
    <property type="term" value="F:metal ion binding"/>
    <property type="evidence" value="ECO:0007669"/>
    <property type="project" value="UniProtKB-KW"/>
</dbReference>
<dbReference type="FunFam" id="2.60.120.590:FF:000019">
    <property type="entry name" value="DNA N6-methyl adenine demethylase"/>
    <property type="match status" value="1"/>
</dbReference>
<dbReference type="AlphaFoldDB" id="I1ZIC5"/>
<proteinExistence type="evidence at transcript level"/>
<dbReference type="PANTHER" id="PTHR12463:SF0">
    <property type="entry name" value="ALPHA-KETOGLUTARATE-DEPENDENT DIOXYGENASE ALKB HOMOLOG 4"/>
    <property type="match status" value="1"/>
</dbReference>
<keyword evidence="4" id="KW-0223">Dioxygenase</keyword>
<dbReference type="EMBL" id="JX010536">
    <property type="protein sequence ID" value="AFJ24779.1"/>
    <property type="molecule type" value="mRNA"/>
</dbReference>
<comment type="similarity">
    <text evidence="2">Belongs to the iron/ascorbate-dependent oxidoreductase family.</text>
</comment>
<accession>I1ZIC5</accession>
<evidence type="ECO:0000259" key="3">
    <source>
        <dbReference type="PROSITE" id="PS51471"/>
    </source>
</evidence>
<evidence type="ECO:0000256" key="2">
    <source>
        <dbReference type="RuleBase" id="RU003682"/>
    </source>
</evidence>
<evidence type="ECO:0000256" key="1">
    <source>
        <dbReference type="ARBA" id="ARBA00001954"/>
    </source>
</evidence>
<dbReference type="GO" id="GO:0032451">
    <property type="term" value="F:demethylase activity"/>
    <property type="evidence" value="ECO:0007669"/>
    <property type="project" value="TreeGrafter"/>
</dbReference>
<comment type="cofactor">
    <cofactor evidence="1">
        <name>Fe(2+)</name>
        <dbReference type="ChEBI" id="CHEBI:29033"/>
    </cofactor>
</comment>
<dbReference type="OrthoDB" id="442860at2759"/>
<dbReference type="PANTHER" id="PTHR12463">
    <property type="entry name" value="OXYGENASE-RELATED"/>
    <property type="match status" value="1"/>
</dbReference>
<dbReference type="GO" id="GO:0051213">
    <property type="term" value="F:dioxygenase activity"/>
    <property type="evidence" value="ECO:0007669"/>
    <property type="project" value="UniProtKB-KW"/>
</dbReference>
<dbReference type="InterPro" id="IPR032857">
    <property type="entry name" value="ALKBH4"/>
</dbReference>
<protein>
    <submittedName>
        <fullName evidence="4">Alpha ketoglutarate dependent dioxygenase ABH4</fullName>
    </submittedName>
</protein>
<dbReference type="PROSITE" id="PS51471">
    <property type="entry name" value="FE2OG_OXY"/>
    <property type="match status" value="1"/>
</dbReference>
<keyword evidence="2" id="KW-0479">Metal-binding</keyword>